<protein>
    <submittedName>
        <fullName evidence="1">Uncharacterized protein</fullName>
    </submittedName>
</protein>
<accession>A0A2P5BT83</accession>
<dbReference type="EMBL" id="JXTB01000226">
    <property type="protein sequence ID" value="PON51975.1"/>
    <property type="molecule type" value="Genomic_DNA"/>
</dbReference>
<gene>
    <name evidence="1" type="ORF">PanWU01x14_212180</name>
</gene>
<evidence type="ECO:0000313" key="1">
    <source>
        <dbReference type="EMBL" id="PON51975.1"/>
    </source>
</evidence>
<sequence>MNIKDEFPFTDVKILDTFDVLGLIALHGRAFRKIKPFHHRLSKILLGGDFTNVGVDYEAGAKRALFVERKWRRVIEGHGVKNGQRLVVLDQVRVDVP</sequence>
<comment type="caution">
    <text evidence="1">The sequence shown here is derived from an EMBL/GenBank/DDBJ whole genome shotgun (WGS) entry which is preliminary data.</text>
</comment>
<evidence type="ECO:0000313" key="2">
    <source>
        <dbReference type="Proteomes" id="UP000237105"/>
    </source>
</evidence>
<keyword evidence="2" id="KW-1185">Reference proteome</keyword>
<dbReference type="Proteomes" id="UP000237105">
    <property type="component" value="Unassembled WGS sequence"/>
</dbReference>
<dbReference type="AlphaFoldDB" id="A0A2P5BT83"/>
<name>A0A2P5BT83_PARAD</name>
<organism evidence="1 2">
    <name type="scientific">Parasponia andersonii</name>
    <name type="common">Sponia andersonii</name>
    <dbReference type="NCBI Taxonomy" id="3476"/>
    <lineage>
        <taxon>Eukaryota</taxon>
        <taxon>Viridiplantae</taxon>
        <taxon>Streptophyta</taxon>
        <taxon>Embryophyta</taxon>
        <taxon>Tracheophyta</taxon>
        <taxon>Spermatophyta</taxon>
        <taxon>Magnoliopsida</taxon>
        <taxon>eudicotyledons</taxon>
        <taxon>Gunneridae</taxon>
        <taxon>Pentapetalae</taxon>
        <taxon>rosids</taxon>
        <taxon>fabids</taxon>
        <taxon>Rosales</taxon>
        <taxon>Cannabaceae</taxon>
        <taxon>Parasponia</taxon>
    </lineage>
</organism>
<proteinExistence type="predicted"/>
<dbReference type="OrthoDB" id="10345327at2759"/>
<reference evidence="2" key="1">
    <citation type="submission" date="2016-06" db="EMBL/GenBank/DDBJ databases">
        <title>Parallel loss of symbiosis genes in relatives of nitrogen-fixing non-legume Parasponia.</title>
        <authorList>
            <person name="Van Velzen R."/>
            <person name="Holmer R."/>
            <person name="Bu F."/>
            <person name="Rutten L."/>
            <person name="Van Zeijl A."/>
            <person name="Liu W."/>
            <person name="Santuari L."/>
            <person name="Cao Q."/>
            <person name="Sharma T."/>
            <person name="Shen D."/>
            <person name="Roswanjaya Y."/>
            <person name="Wardhani T."/>
            <person name="Kalhor M.S."/>
            <person name="Jansen J."/>
            <person name="Van den Hoogen J."/>
            <person name="Gungor B."/>
            <person name="Hartog M."/>
            <person name="Hontelez J."/>
            <person name="Verver J."/>
            <person name="Yang W.-C."/>
            <person name="Schijlen E."/>
            <person name="Repin R."/>
            <person name="Schilthuizen M."/>
            <person name="Schranz E."/>
            <person name="Heidstra R."/>
            <person name="Miyata K."/>
            <person name="Fedorova E."/>
            <person name="Kohlen W."/>
            <person name="Bisseling T."/>
            <person name="Smit S."/>
            <person name="Geurts R."/>
        </authorList>
    </citation>
    <scope>NUCLEOTIDE SEQUENCE [LARGE SCALE GENOMIC DNA]</scope>
    <source>
        <strain evidence="2">cv. WU1-14</strain>
    </source>
</reference>